<keyword evidence="6 13" id="KW-0812">Transmembrane</keyword>
<dbReference type="SUPFAM" id="SSF81342">
    <property type="entry name" value="Transmembrane di-heme cytochromes"/>
    <property type="match status" value="1"/>
</dbReference>
<feature type="transmembrane region" description="Helical" evidence="13">
    <location>
        <begin position="21"/>
        <end position="43"/>
    </location>
</feature>
<evidence type="ECO:0000256" key="6">
    <source>
        <dbReference type="ARBA" id="ARBA00022692"/>
    </source>
</evidence>
<evidence type="ECO:0000256" key="7">
    <source>
        <dbReference type="ARBA" id="ARBA00022723"/>
    </source>
</evidence>
<evidence type="ECO:0000313" key="15">
    <source>
        <dbReference type="EMBL" id="GAA3906220.1"/>
    </source>
</evidence>
<keyword evidence="7" id="KW-0479">Metal-binding</keyword>
<comment type="similarity">
    <text evidence="12">Belongs to the cytochrome b561 family.</text>
</comment>
<evidence type="ECO:0000313" key="16">
    <source>
        <dbReference type="Proteomes" id="UP001500827"/>
    </source>
</evidence>
<keyword evidence="5" id="KW-0349">Heme</keyword>
<gene>
    <name evidence="15" type="ORF">GCM10022276_25920</name>
</gene>
<accession>A0ABP7LRL6</accession>
<comment type="subcellular location">
    <subcellularLocation>
        <location evidence="2">Cell membrane</location>
        <topology evidence="2">Multi-pass membrane protein</topology>
    </subcellularLocation>
</comment>
<keyword evidence="4" id="KW-1003">Cell membrane</keyword>
<keyword evidence="9 13" id="KW-1133">Transmembrane helix</keyword>
<dbReference type="Proteomes" id="UP001500827">
    <property type="component" value="Unassembled WGS sequence"/>
</dbReference>
<feature type="transmembrane region" description="Helical" evidence="13">
    <location>
        <begin position="155"/>
        <end position="172"/>
    </location>
</feature>
<comment type="cofactor">
    <cofactor evidence="1">
        <name>heme b</name>
        <dbReference type="ChEBI" id="CHEBI:60344"/>
    </cofactor>
</comment>
<dbReference type="RefSeq" id="WP_344700116.1">
    <property type="nucleotide sequence ID" value="NZ_BAABBM010000001.1"/>
</dbReference>
<evidence type="ECO:0000256" key="4">
    <source>
        <dbReference type="ARBA" id="ARBA00022475"/>
    </source>
</evidence>
<comment type="caution">
    <text evidence="15">The sequence shown here is derived from an EMBL/GenBank/DDBJ whole genome shotgun (WGS) entry which is preliminary data.</text>
</comment>
<protein>
    <recommendedName>
        <fullName evidence="14">Cytochrome b561 bacterial/Ni-hydrogenase domain-containing protein</fullName>
    </recommendedName>
</protein>
<evidence type="ECO:0000256" key="3">
    <source>
        <dbReference type="ARBA" id="ARBA00022448"/>
    </source>
</evidence>
<evidence type="ECO:0000256" key="2">
    <source>
        <dbReference type="ARBA" id="ARBA00004651"/>
    </source>
</evidence>
<evidence type="ECO:0000256" key="10">
    <source>
        <dbReference type="ARBA" id="ARBA00023004"/>
    </source>
</evidence>
<evidence type="ECO:0000256" key="5">
    <source>
        <dbReference type="ARBA" id="ARBA00022617"/>
    </source>
</evidence>
<feature type="domain" description="Cytochrome b561 bacterial/Ni-hydrogenase" evidence="14">
    <location>
        <begin position="16"/>
        <end position="186"/>
    </location>
</feature>
<dbReference type="InterPro" id="IPR052168">
    <property type="entry name" value="Cytochrome_b561_oxidase"/>
</dbReference>
<sequence length="207" mass="22637">MATTIPEARQERALRRYSNTAVTIHWITVVLVLFQIWLGLSFADMAQGSARGNLFTWHKTIGATILLLTIIRLTYRLTNPPPPYPTDLPRWEQIAGTWNHRLFYILLIGLPIGGLIAVSGHARGPTTPLLGGVPLPVIPGISEQMGEAAGEIHSALAWVLIALIVIHAAAALKHQFIDKDRAAGRMPPFRDPVDEPVVVGQGRRAEG</sequence>
<feature type="transmembrane region" description="Helical" evidence="13">
    <location>
        <begin position="102"/>
        <end position="122"/>
    </location>
</feature>
<dbReference type="Gene3D" id="1.20.950.20">
    <property type="entry name" value="Transmembrane di-heme cytochromes, Chain C"/>
    <property type="match status" value="1"/>
</dbReference>
<evidence type="ECO:0000256" key="13">
    <source>
        <dbReference type="SAM" id="Phobius"/>
    </source>
</evidence>
<feature type="transmembrane region" description="Helical" evidence="13">
    <location>
        <begin position="55"/>
        <end position="75"/>
    </location>
</feature>
<organism evidence="15 16">
    <name type="scientific">Sphingomonas limnosediminicola</name>
    <dbReference type="NCBI Taxonomy" id="940133"/>
    <lineage>
        <taxon>Bacteria</taxon>
        <taxon>Pseudomonadati</taxon>
        <taxon>Pseudomonadota</taxon>
        <taxon>Alphaproteobacteria</taxon>
        <taxon>Sphingomonadales</taxon>
        <taxon>Sphingomonadaceae</taxon>
        <taxon>Sphingomonas</taxon>
    </lineage>
</organism>
<keyword evidence="3" id="KW-0813">Transport</keyword>
<dbReference type="PANTHER" id="PTHR30529">
    <property type="entry name" value="CYTOCHROME B561"/>
    <property type="match status" value="1"/>
</dbReference>
<keyword evidence="10" id="KW-0408">Iron</keyword>
<keyword evidence="16" id="KW-1185">Reference proteome</keyword>
<evidence type="ECO:0000256" key="11">
    <source>
        <dbReference type="ARBA" id="ARBA00023136"/>
    </source>
</evidence>
<reference evidence="16" key="1">
    <citation type="journal article" date="2019" name="Int. J. Syst. Evol. Microbiol.">
        <title>The Global Catalogue of Microorganisms (GCM) 10K type strain sequencing project: providing services to taxonomists for standard genome sequencing and annotation.</title>
        <authorList>
            <consortium name="The Broad Institute Genomics Platform"/>
            <consortium name="The Broad Institute Genome Sequencing Center for Infectious Disease"/>
            <person name="Wu L."/>
            <person name="Ma J."/>
        </authorList>
    </citation>
    <scope>NUCLEOTIDE SEQUENCE [LARGE SCALE GENOMIC DNA]</scope>
    <source>
        <strain evidence="16">JCM 17543</strain>
    </source>
</reference>
<evidence type="ECO:0000256" key="1">
    <source>
        <dbReference type="ARBA" id="ARBA00001970"/>
    </source>
</evidence>
<evidence type="ECO:0000259" key="14">
    <source>
        <dbReference type="Pfam" id="PF01292"/>
    </source>
</evidence>
<evidence type="ECO:0000256" key="12">
    <source>
        <dbReference type="ARBA" id="ARBA00037975"/>
    </source>
</evidence>
<dbReference type="InterPro" id="IPR011577">
    <property type="entry name" value="Cyt_b561_bac/Ni-Hgenase"/>
</dbReference>
<dbReference type="PANTHER" id="PTHR30529:SF1">
    <property type="entry name" value="CYTOCHROME B561 HOMOLOG 2"/>
    <property type="match status" value="1"/>
</dbReference>
<proteinExistence type="inferred from homology"/>
<keyword evidence="11 13" id="KW-0472">Membrane</keyword>
<evidence type="ECO:0000256" key="8">
    <source>
        <dbReference type="ARBA" id="ARBA00022982"/>
    </source>
</evidence>
<name>A0ABP7LRL6_9SPHN</name>
<evidence type="ECO:0000256" key="9">
    <source>
        <dbReference type="ARBA" id="ARBA00022989"/>
    </source>
</evidence>
<dbReference type="InterPro" id="IPR016174">
    <property type="entry name" value="Di-haem_cyt_TM"/>
</dbReference>
<dbReference type="Pfam" id="PF01292">
    <property type="entry name" value="Ni_hydr_CYTB"/>
    <property type="match status" value="1"/>
</dbReference>
<keyword evidence="8" id="KW-0249">Electron transport</keyword>
<dbReference type="EMBL" id="BAABBM010000001">
    <property type="protein sequence ID" value="GAA3906220.1"/>
    <property type="molecule type" value="Genomic_DNA"/>
</dbReference>